<dbReference type="PANTHER" id="PTHR46211">
    <property type="entry name" value="GLYCEROPHOSPHORYL DIESTER PHOSPHODIESTERASE"/>
    <property type="match status" value="1"/>
</dbReference>
<dbReference type="Gene3D" id="3.20.20.190">
    <property type="entry name" value="Phosphatidylinositol (PI) phosphodiesterase"/>
    <property type="match status" value="1"/>
</dbReference>
<dbReference type="RefSeq" id="WP_061835135.1">
    <property type="nucleotide sequence ID" value="NZ_LUKE01000001.1"/>
</dbReference>
<dbReference type="CDD" id="cd08556">
    <property type="entry name" value="GDPD"/>
    <property type="match status" value="1"/>
</dbReference>
<dbReference type="Pfam" id="PF03009">
    <property type="entry name" value="GDPD"/>
    <property type="match status" value="1"/>
</dbReference>
<evidence type="ECO:0000313" key="2">
    <source>
        <dbReference type="EMBL" id="KYG67543.1"/>
    </source>
</evidence>
<organism evidence="2 3">
    <name type="scientific">Bdellovibrio bacteriovorus</name>
    <dbReference type="NCBI Taxonomy" id="959"/>
    <lineage>
        <taxon>Bacteria</taxon>
        <taxon>Pseudomonadati</taxon>
        <taxon>Bdellovibrionota</taxon>
        <taxon>Bdellovibrionia</taxon>
        <taxon>Bdellovibrionales</taxon>
        <taxon>Pseudobdellovibrionaceae</taxon>
        <taxon>Bdellovibrio</taxon>
    </lineage>
</organism>
<reference evidence="2 3" key="1">
    <citation type="submission" date="2016-03" db="EMBL/GenBank/DDBJ databases">
        <authorList>
            <person name="Ploux O."/>
        </authorList>
    </citation>
    <scope>NUCLEOTIDE SEQUENCE [LARGE SCALE GENOMIC DNA]</scope>
    <source>
        <strain evidence="2 3">R0</strain>
    </source>
</reference>
<dbReference type="EMBL" id="LUKE01000001">
    <property type="protein sequence ID" value="KYG67543.1"/>
    <property type="molecule type" value="Genomic_DNA"/>
</dbReference>
<gene>
    <name evidence="2" type="ORF">AZI86_09710</name>
</gene>
<dbReference type="GO" id="GO:0008081">
    <property type="term" value="F:phosphoric diester hydrolase activity"/>
    <property type="evidence" value="ECO:0007669"/>
    <property type="project" value="InterPro"/>
</dbReference>
<dbReference type="InterPro" id="IPR017946">
    <property type="entry name" value="PLC-like_Pdiesterase_TIM-brl"/>
</dbReference>
<accession>A0A150WST6</accession>
<dbReference type="SUPFAM" id="SSF51695">
    <property type="entry name" value="PLC-like phosphodiesterases"/>
    <property type="match status" value="1"/>
</dbReference>
<dbReference type="PROSITE" id="PS51704">
    <property type="entry name" value="GP_PDE"/>
    <property type="match status" value="1"/>
</dbReference>
<protein>
    <submittedName>
        <fullName evidence="2">Phosphodiesterase</fullName>
    </submittedName>
</protein>
<evidence type="ECO:0000259" key="1">
    <source>
        <dbReference type="PROSITE" id="PS51704"/>
    </source>
</evidence>
<feature type="domain" description="GP-PDE" evidence="1">
    <location>
        <begin position="1"/>
        <end position="225"/>
    </location>
</feature>
<dbReference type="GO" id="GO:0006629">
    <property type="term" value="P:lipid metabolic process"/>
    <property type="evidence" value="ECO:0007669"/>
    <property type="project" value="InterPro"/>
</dbReference>
<dbReference type="PANTHER" id="PTHR46211:SF14">
    <property type="entry name" value="GLYCEROPHOSPHODIESTER PHOSPHODIESTERASE"/>
    <property type="match status" value="1"/>
</dbReference>
<keyword evidence="3" id="KW-1185">Reference proteome</keyword>
<dbReference type="OrthoDB" id="5297191at2"/>
<comment type="caution">
    <text evidence="2">The sequence shown here is derived from an EMBL/GenBank/DDBJ whole genome shotgun (WGS) entry which is preliminary data.</text>
</comment>
<sequence length="227" mass="25404">MKLMGHRGARDKAPENTLRSFSHLIEAGIPAVEFDIHESADGVWVVHHDDTLERTTKGTGHLSSKSWAELCKIETHEGDPLPRLEQVLEIFKNTSMELQIELKSPGNYQALAQVLRSSIDVSKITIISFNHRWLFEFKNSAPDIRTTCLLFGLPMNPVEIVKSAKAQGLSLSVNWIDTELVQACHQAGFTVTAWNANDPETYQEMKALGIDYLGTDKPFTARGWSKS</sequence>
<evidence type="ECO:0000313" key="3">
    <source>
        <dbReference type="Proteomes" id="UP000075320"/>
    </source>
</evidence>
<dbReference type="Proteomes" id="UP000075320">
    <property type="component" value="Unassembled WGS sequence"/>
</dbReference>
<dbReference type="InterPro" id="IPR030395">
    <property type="entry name" value="GP_PDE_dom"/>
</dbReference>
<dbReference type="AlphaFoldDB" id="A0A150WST6"/>
<name>A0A150WST6_BDEBC</name>
<proteinExistence type="predicted"/>